<dbReference type="PANTHER" id="PTHR18962:SF0">
    <property type="entry name" value="COILED-COIL DOMAIN-CONTAINING PROTEIN 39"/>
    <property type="match status" value="1"/>
</dbReference>
<reference evidence="6 7" key="1">
    <citation type="submission" date="2021-06" db="EMBL/GenBank/DDBJ databases">
        <title>Caerostris extrusa draft genome.</title>
        <authorList>
            <person name="Kono N."/>
            <person name="Arakawa K."/>
        </authorList>
    </citation>
    <scope>NUCLEOTIDE SEQUENCE [LARGE SCALE GENOMIC DNA]</scope>
</reference>
<evidence type="ECO:0000256" key="4">
    <source>
        <dbReference type="ARBA" id="ARBA00045182"/>
    </source>
</evidence>
<evidence type="ECO:0000256" key="3">
    <source>
        <dbReference type="ARBA" id="ARBA00023054"/>
    </source>
</evidence>
<keyword evidence="7" id="KW-1185">Reference proteome</keyword>
<dbReference type="GO" id="GO:0036159">
    <property type="term" value="P:inner dynein arm assembly"/>
    <property type="evidence" value="ECO:0007669"/>
    <property type="project" value="InterPro"/>
</dbReference>
<name>A0AAV4RTS3_CAEEX</name>
<dbReference type="GO" id="GO:0060287">
    <property type="term" value="P:epithelial cilium movement involved in determination of left/right asymmetry"/>
    <property type="evidence" value="ECO:0007669"/>
    <property type="project" value="TreeGrafter"/>
</dbReference>
<feature type="coiled-coil region" evidence="5">
    <location>
        <begin position="254"/>
        <end position="288"/>
    </location>
</feature>
<keyword evidence="3 5" id="KW-0175">Coiled coil</keyword>
<gene>
    <name evidence="6" type="primary">ccdc39</name>
    <name evidence="6" type="ORF">CEXT_37251</name>
</gene>
<accession>A0AAV4RTS3</accession>
<feature type="coiled-coil region" evidence="5">
    <location>
        <begin position="87"/>
        <end position="140"/>
    </location>
</feature>
<dbReference type="EMBL" id="BPLR01008419">
    <property type="protein sequence ID" value="GIY24524.1"/>
    <property type="molecule type" value="Genomic_DNA"/>
</dbReference>
<dbReference type="GO" id="GO:0005576">
    <property type="term" value="C:extracellular region"/>
    <property type="evidence" value="ECO:0007669"/>
    <property type="project" value="GOC"/>
</dbReference>
<organism evidence="6 7">
    <name type="scientific">Caerostris extrusa</name>
    <name type="common">Bark spider</name>
    <name type="synonym">Caerostris bankana</name>
    <dbReference type="NCBI Taxonomy" id="172846"/>
    <lineage>
        <taxon>Eukaryota</taxon>
        <taxon>Metazoa</taxon>
        <taxon>Ecdysozoa</taxon>
        <taxon>Arthropoda</taxon>
        <taxon>Chelicerata</taxon>
        <taxon>Arachnida</taxon>
        <taxon>Araneae</taxon>
        <taxon>Araneomorphae</taxon>
        <taxon>Entelegynae</taxon>
        <taxon>Araneoidea</taxon>
        <taxon>Araneidae</taxon>
        <taxon>Caerostris</taxon>
    </lineage>
</organism>
<comment type="function">
    <text evidence="4">Required for assembly of dynein regulatory complex (DRC) and inner dynein arm (IDA) complexes, which are responsible for ciliary beat regulation, thereby playing a central role in motility in cilia and flagella. Probably acts together with CCDC40 to form a molecular ruler that determines the 96 nanometer (nm) repeat length and arrangements of components in cilia and flagella. Not required for outer dynein arm complexes assembly.</text>
</comment>
<proteinExistence type="inferred from homology"/>
<dbReference type="GO" id="GO:0005930">
    <property type="term" value="C:axoneme"/>
    <property type="evidence" value="ECO:0007669"/>
    <property type="project" value="InterPro"/>
</dbReference>
<evidence type="ECO:0000313" key="7">
    <source>
        <dbReference type="Proteomes" id="UP001054945"/>
    </source>
</evidence>
<evidence type="ECO:0000256" key="2">
    <source>
        <dbReference type="ARBA" id="ARBA00016725"/>
    </source>
</evidence>
<dbReference type="GO" id="GO:0060285">
    <property type="term" value="P:cilium-dependent cell motility"/>
    <property type="evidence" value="ECO:0007669"/>
    <property type="project" value="TreeGrafter"/>
</dbReference>
<comment type="caution">
    <text evidence="6">The sequence shown here is derived from an EMBL/GenBank/DDBJ whole genome shotgun (WGS) entry which is preliminary data.</text>
</comment>
<dbReference type="Proteomes" id="UP001054945">
    <property type="component" value="Unassembled WGS sequence"/>
</dbReference>
<dbReference type="Pfam" id="PF24161">
    <property type="entry name" value="CCDC39"/>
    <property type="match status" value="1"/>
</dbReference>
<protein>
    <recommendedName>
        <fullName evidence="2">Coiled-coil domain-containing protein 39</fullName>
    </recommendedName>
</protein>
<dbReference type="PANTHER" id="PTHR18962">
    <property type="entry name" value="COILED-COIL DOMAIN-CONTAINING PROTEIN 39"/>
    <property type="match status" value="1"/>
</dbReference>
<comment type="similarity">
    <text evidence="1">Belongs to the CCDC39 family.</text>
</comment>
<evidence type="ECO:0000313" key="6">
    <source>
        <dbReference type="EMBL" id="GIY24524.1"/>
    </source>
</evidence>
<dbReference type="AlphaFoldDB" id="A0AAV4RTS3"/>
<dbReference type="InterPro" id="IPR033290">
    <property type="entry name" value="CCDC39"/>
</dbReference>
<evidence type="ECO:0000256" key="1">
    <source>
        <dbReference type="ARBA" id="ARBA00005805"/>
    </source>
</evidence>
<evidence type="ECO:0000256" key="5">
    <source>
        <dbReference type="SAM" id="Coils"/>
    </source>
</evidence>
<sequence length="299" mass="35717">MLENIVDLRGYDLIWKNKPELPVANDENKNSRKWKIEVERLKIVLENSVNKGKNIKEHFNDLIQTLNYKQQLHKSREHELEMEMHAEKVMERECSRLEQETRAINKEINFLRARQKQRAIAEQTEKKENLKANIQWDEDALLQYLEKSAQMEKDNMALLKYTSEDDSKLNEIRLQIERLSKEATKGKSSLDDVNTEVLIIQTELDHLQEEFHNAYVDRNSMINNWEKVIHQIQQRNKKSINYLRKDETALRHTLKEQNDLLSSEISRNNEMERDIEHKDKLSTDLKNQIKIAQREKQTC</sequence>